<dbReference type="PANTHER" id="PTHR43649:SF32">
    <property type="entry name" value="SUGAR BINDING SECRETED PROTEIN"/>
    <property type="match status" value="1"/>
</dbReference>
<dbReference type="Gene3D" id="3.40.190.10">
    <property type="entry name" value="Periplasmic binding protein-like II"/>
    <property type="match status" value="1"/>
</dbReference>
<dbReference type="InterPro" id="IPR050490">
    <property type="entry name" value="Bact_solute-bd_prot1"/>
</dbReference>
<gene>
    <name evidence="2" type="ORF">N866_13040</name>
</gene>
<dbReference type="SUPFAM" id="SSF53850">
    <property type="entry name" value="Periplasmic binding protein-like II"/>
    <property type="match status" value="1"/>
</dbReference>
<organism evidence="2 3">
    <name type="scientific">Actinotalea ferrariae CF5-4</name>
    <dbReference type="NCBI Taxonomy" id="948458"/>
    <lineage>
        <taxon>Bacteria</taxon>
        <taxon>Bacillati</taxon>
        <taxon>Actinomycetota</taxon>
        <taxon>Actinomycetes</taxon>
        <taxon>Micrococcales</taxon>
        <taxon>Cellulomonadaceae</taxon>
        <taxon>Actinotalea</taxon>
    </lineage>
</organism>
<feature type="signal peptide" evidence="1">
    <location>
        <begin position="1"/>
        <end position="21"/>
    </location>
</feature>
<keyword evidence="3" id="KW-1185">Reference proteome</keyword>
<dbReference type="Proteomes" id="UP000019753">
    <property type="component" value="Unassembled WGS sequence"/>
</dbReference>
<dbReference type="RefSeq" id="WP_034221394.1">
    <property type="nucleotide sequence ID" value="NZ_AXCW01000004.1"/>
</dbReference>
<evidence type="ECO:0000256" key="1">
    <source>
        <dbReference type="SAM" id="SignalP"/>
    </source>
</evidence>
<dbReference type="PROSITE" id="PS51257">
    <property type="entry name" value="PROKAR_LIPOPROTEIN"/>
    <property type="match status" value="1"/>
</dbReference>
<reference evidence="2 3" key="1">
    <citation type="submission" date="2014-01" db="EMBL/GenBank/DDBJ databases">
        <title>Actinotalea ferrariae CF5-4.</title>
        <authorList>
            <person name="Chen F."/>
            <person name="Li Y."/>
            <person name="Wang G."/>
        </authorList>
    </citation>
    <scope>NUCLEOTIDE SEQUENCE [LARGE SCALE GENOMIC DNA]</scope>
    <source>
        <strain evidence="2 3">CF5-4</strain>
    </source>
</reference>
<dbReference type="EMBL" id="AXCW01000004">
    <property type="protein sequence ID" value="EYR65108.1"/>
    <property type="molecule type" value="Genomic_DNA"/>
</dbReference>
<evidence type="ECO:0000313" key="3">
    <source>
        <dbReference type="Proteomes" id="UP000019753"/>
    </source>
</evidence>
<evidence type="ECO:0000313" key="2">
    <source>
        <dbReference type="EMBL" id="EYR65108.1"/>
    </source>
</evidence>
<feature type="chain" id="PRO_5038849959" evidence="1">
    <location>
        <begin position="22"/>
        <end position="440"/>
    </location>
</feature>
<keyword evidence="1" id="KW-0732">Signal</keyword>
<proteinExistence type="predicted"/>
<dbReference type="AlphaFoldDB" id="A0A021VVG3"/>
<accession>A0A021VVG3</accession>
<dbReference type="PANTHER" id="PTHR43649">
    <property type="entry name" value="ARABINOSE-BINDING PROTEIN-RELATED"/>
    <property type="match status" value="1"/>
</dbReference>
<dbReference type="Pfam" id="PF13416">
    <property type="entry name" value="SBP_bac_8"/>
    <property type="match status" value="1"/>
</dbReference>
<dbReference type="OrthoDB" id="3226017at2"/>
<protein>
    <submittedName>
        <fullName evidence="2">ABC transporter substrate-binding protein</fullName>
    </submittedName>
</protein>
<name>A0A021VVG3_9CELL</name>
<sequence>MRNIRKPWLALTAGIAGTALLAGCGGGDAAEDAGSGAGGDGGGSEGEEVTLTIATFNEFGYEELIEEYQELNPNVTIEHRKAATANEARDNLNTRIAAGGSGLADIEALEVDWLAELMQYPDNFEDLTSDEVEGRWLDWKVQQATTEDGKLIGYGTDIGPEAVCYRADLFEAAGLPTDREEVAALLGDTWESYFEAGKQFQAASDVPWFDSAGANYQAMVNQLEAAYEETDGTPIPLEENDQVKDLYETVLAASVDDGLSAGLAQWSEDWTNSFQTDGFATMLCPGWMLGVIEGNAAGVTGWDIADTFPGGGGNWGGSFLTVPSAGENIEEAKKLAAWLTAPEQQVKAFQAKGTFPSQVEALESAELTGATNEFFNGAPTGEILANRAAAVDVAPFKGANYFTIHTTVADAITRVDVDKTDDAASSWEKAIQAYNELGLG</sequence>
<dbReference type="InterPro" id="IPR006059">
    <property type="entry name" value="SBP"/>
</dbReference>
<comment type="caution">
    <text evidence="2">The sequence shown here is derived from an EMBL/GenBank/DDBJ whole genome shotgun (WGS) entry which is preliminary data.</text>
</comment>